<proteinExistence type="predicted"/>
<protein>
    <recommendedName>
        <fullName evidence="4">CAAX protease self-immunity</fullName>
    </recommendedName>
</protein>
<reference evidence="3" key="1">
    <citation type="journal article" date="2019" name="Int. J. Syst. Evol. Microbiol.">
        <title>The Global Catalogue of Microorganisms (GCM) 10K type strain sequencing project: providing services to taxonomists for standard genome sequencing and annotation.</title>
        <authorList>
            <consortium name="The Broad Institute Genomics Platform"/>
            <consortium name="The Broad Institute Genome Sequencing Center for Infectious Disease"/>
            <person name="Wu L."/>
            <person name="Ma J."/>
        </authorList>
    </citation>
    <scope>NUCLEOTIDE SEQUENCE [LARGE SCALE GENOMIC DNA]</scope>
    <source>
        <strain evidence="3">JCM 16929</strain>
    </source>
</reference>
<feature type="transmembrane region" description="Helical" evidence="1">
    <location>
        <begin position="97"/>
        <end position="123"/>
    </location>
</feature>
<evidence type="ECO:0008006" key="4">
    <source>
        <dbReference type="Google" id="ProtNLM"/>
    </source>
</evidence>
<dbReference type="Proteomes" id="UP001501490">
    <property type="component" value="Unassembled WGS sequence"/>
</dbReference>
<feature type="transmembrane region" description="Helical" evidence="1">
    <location>
        <begin position="230"/>
        <end position="249"/>
    </location>
</feature>
<sequence length="307" mass="32777">MGVKPIVPYVAIPVAFCLAVAVWLLVLQFPPARRRLSARWIREQRAPITDELTREVEAARWRQQVGALLGGLLGLIALIPITARFDPADDSSLVVTMLSWLLPIAGVFVGRGVSGLYGAALEIRGPIRVANATAARMSDYVRRAGLGVVRLEVLLVVVAASCALWSSSQLEGTSDRGHPAFAGTTLALVVLSWAAAEVVAHRLVARPLPSADAVSLFWRDALRGERLRDIFSLPAMIGMLSPLTITESLPPSHGSAAAGTTWHVVTALHIATYVLALAAQILLRDQPANRHRKAALRAARAVGQAVG</sequence>
<keyword evidence="1" id="KW-1133">Transmembrane helix</keyword>
<keyword evidence="1" id="KW-0472">Membrane</keyword>
<feature type="transmembrane region" description="Helical" evidence="1">
    <location>
        <begin position="144"/>
        <end position="168"/>
    </location>
</feature>
<keyword evidence="3" id="KW-1185">Reference proteome</keyword>
<evidence type="ECO:0000256" key="1">
    <source>
        <dbReference type="SAM" id="Phobius"/>
    </source>
</evidence>
<feature type="transmembrane region" description="Helical" evidence="1">
    <location>
        <begin position="261"/>
        <end position="283"/>
    </location>
</feature>
<evidence type="ECO:0000313" key="2">
    <source>
        <dbReference type="EMBL" id="GAA3614987.1"/>
    </source>
</evidence>
<accession>A0ABP6ZN06</accession>
<feature type="transmembrane region" description="Helical" evidence="1">
    <location>
        <begin position="6"/>
        <end position="27"/>
    </location>
</feature>
<comment type="caution">
    <text evidence="2">The sequence shown here is derived from an EMBL/GenBank/DDBJ whole genome shotgun (WGS) entry which is preliminary data.</text>
</comment>
<dbReference type="EMBL" id="BAABAB010000010">
    <property type="protein sequence ID" value="GAA3614987.1"/>
    <property type="molecule type" value="Genomic_DNA"/>
</dbReference>
<feature type="transmembrane region" description="Helical" evidence="1">
    <location>
        <begin position="65"/>
        <end position="85"/>
    </location>
</feature>
<keyword evidence="1" id="KW-0812">Transmembrane</keyword>
<gene>
    <name evidence="2" type="ORF">GCM10022236_16150</name>
</gene>
<feature type="transmembrane region" description="Helical" evidence="1">
    <location>
        <begin position="180"/>
        <end position="200"/>
    </location>
</feature>
<organism evidence="2 3">
    <name type="scientific">Microlunatus ginsengisoli</name>
    <dbReference type="NCBI Taxonomy" id="363863"/>
    <lineage>
        <taxon>Bacteria</taxon>
        <taxon>Bacillati</taxon>
        <taxon>Actinomycetota</taxon>
        <taxon>Actinomycetes</taxon>
        <taxon>Propionibacteriales</taxon>
        <taxon>Propionibacteriaceae</taxon>
        <taxon>Microlunatus</taxon>
    </lineage>
</organism>
<name>A0ABP6ZN06_9ACTN</name>
<evidence type="ECO:0000313" key="3">
    <source>
        <dbReference type="Proteomes" id="UP001501490"/>
    </source>
</evidence>